<gene>
    <name evidence="2" type="ORF">B9Q17_00775</name>
</gene>
<sequence length="617" mass="67805">MPAIPVCSAEAEPLSAQEACRALQQCAELQVSGGSVFWLASEPEAGGTALWCYSRQGSRRLDTGGSVRSRLNSYGGGAYAVMDGVVCWISEDQHLWVMDLDNGHRRKLVGTRGAVWGGVVADSLRNRWLAVRECHGRQALVAIDPDGRLSVLHDHFDFYGAPAVSCDGRELAWVSWMLPDMPWDQSFLCTAVVGGHGDLPRVVSAAPPGGGSVQQPQYAGNQLWVISDHRGWWQPFCIGQANGQFFWQPGSLAEADHANAPWQLGERHTCRLPSGWARVRYRNGIGELWLEREGGQQRVAGSFSDLRSLDRLENDLLCIARSPDRTDSILRICPETGHFEVLFGGQPPWTEIVPVSPESIVVPAGQDSRYALQGFFYPPSGASLNRNGGKPPLILIAHGGPTSAAYAIFNPQIQYWCQRGFAVAEVNYTGSTGFGRAFRQALAGQWGLADVADMFRMADYLVDRGRADPQRLFIQGRSSGGYTALMAAMAPGSRLSGLASLYGVTDPLRLRESTHRFESGYLDWLLGPAGEDGAYWKQKTPLRMAERISCPAIFFQGGQDPVVVPEQTRSMVNAMRKIGKPAQLVWFEHEAHGFRCSGNQAQMLDRLWCFYSKPNAQ</sequence>
<dbReference type="PANTHER" id="PTHR43056:SF5">
    <property type="entry name" value="PEPTIDASE S9 PROLYL OLIGOPEPTIDASE CATALYTIC DOMAIN-CONTAINING PROTEIN"/>
    <property type="match status" value="1"/>
</dbReference>
<evidence type="ECO:0000259" key="1">
    <source>
        <dbReference type="Pfam" id="PF00326"/>
    </source>
</evidence>
<evidence type="ECO:0000313" key="2">
    <source>
        <dbReference type="EMBL" id="OZC35613.1"/>
    </source>
</evidence>
<protein>
    <recommendedName>
        <fullName evidence="1">Peptidase S9 prolyl oligopeptidase catalytic domain-containing protein</fullName>
    </recommendedName>
</protein>
<accession>A0A7Z1DTF9</accession>
<dbReference type="SUPFAM" id="SSF69322">
    <property type="entry name" value="Tricorn protease domain 2"/>
    <property type="match status" value="1"/>
</dbReference>
<dbReference type="InterPro" id="IPR029058">
    <property type="entry name" value="AB_hydrolase_fold"/>
</dbReference>
<dbReference type="GO" id="GO:0006508">
    <property type="term" value="P:proteolysis"/>
    <property type="evidence" value="ECO:0007669"/>
    <property type="project" value="InterPro"/>
</dbReference>
<dbReference type="RefSeq" id="WP_094625457.1">
    <property type="nucleotide sequence ID" value="NZ_NEFY01000009.1"/>
</dbReference>
<dbReference type="Pfam" id="PF00326">
    <property type="entry name" value="Peptidase_S9"/>
    <property type="match status" value="1"/>
</dbReference>
<comment type="caution">
    <text evidence="2">The sequence shown here is derived from an EMBL/GenBank/DDBJ whole genome shotgun (WGS) entry which is preliminary data.</text>
</comment>
<dbReference type="InterPro" id="IPR001375">
    <property type="entry name" value="Peptidase_S9_cat"/>
</dbReference>
<feature type="domain" description="Peptidase S9 prolyl oligopeptidase catalytic" evidence="1">
    <location>
        <begin position="409"/>
        <end position="613"/>
    </location>
</feature>
<dbReference type="InterPro" id="IPR050585">
    <property type="entry name" value="Xaa-Pro_dipeptidyl-ppase/CocE"/>
</dbReference>
<dbReference type="Gene3D" id="3.40.50.1820">
    <property type="entry name" value="alpha/beta hydrolase"/>
    <property type="match status" value="1"/>
</dbReference>
<dbReference type="PANTHER" id="PTHR43056">
    <property type="entry name" value="PEPTIDASE S9 PROLYL OLIGOPEPTIDASE"/>
    <property type="match status" value="1"/>
</dbReference>
<evidence type="ECO:0000313" key="3">
    <source>
        <dbReference type="Proteomes" id="UP000216984"/>
    </source>
</evidence>
<dbReference type="AlphaFoldDB" id="A0A7Z1DTF9"/>
<dbReference type="GO" id="GO:0008236">
    <property type="term" value="F:serine-type peptidase activity"/>
    <property type="evidence" value="ECO:0007669"/>
    <property type="project" value="InterPro"/>
</dbReference>
<dbReference type="EMBL" id="NEFY01000009">
    <property type="protein sequence ID" value="OZC35613.1"/>
    <property type="molecule type" value="Genomic_DNA"/>
</dbReference>
<organism evidence="2 3">
    <name type="scientific">Marinobacter vinifirmus</name>
    <dbReference type="NCBI Taxonomy" id="355591"/>
    <lineage>
        <taxon>Bacteria</taxon>
        <taxon>Pseudomonadati</taxon>
        <taxon>Pseudomonadota</taxon>
        <taxon>Gammaproteobacteria</taxon>
        <taxon>Pseudomonadales</taxon>
        <taxon>Marinobacteraceae</taxon>
        <taxon>Marinobacter</taxon>
    </lineage>
</organism>
<dbReference type="Proteomes" id="UP000216984">
    <property type="component" value="Unassembled WGS sequence"/>
</dbReference>
<reference evidence="2 3" key="1">
    <citation type="submission" date="2017-06" db="EMBL/GenBank/DDBJ databases">
        <title>Draft genome sequence of the halophilic bacterium Marinobacter vinifirmus FB1.</title>
        <authorList>
            <person name="Stepanov V.G."/>
            <person name="Roberts D.J."/>
            <person name="Fox G.E."/>
        </authorList>
    </citation>
    <scope>NUCLEOTIDE SEQUENCE [LARGE SCALE GENOMIC DNA]</scope>
    <source>
        <strain evidence="2 3">FB1</strain>
    </source>
</reference>
<dbReference type="SUPFAM" id="SSF53474">
    <property type="entry name" value="alpha/beta-Hydrolases"/>
    <property type="match status" value="1"/>
</dbReference>
<keyword evidence="3" id="KW-1185">Reference proteome</keyword>
<proteinExistence type="predicted"/>
<name>A0A7Z1DTF9_9GAMM</name>